<dbReference type="InterPro" id="IPR021109">
    <property type="entry name" value="Peptidase_aspartic_dom_sf"/>
</dbReference>
<dbReference type="PANTHER" id="PTHR34482">
    <property type="entry name" value="DNA DAMAGE-INDUCIBLE PROTEIN 1-LIKE"/>
    <property type="match status" value="1"/>
</dbReference>
<dbReference type="InterPro" id="IPR001878">
    <property type="entry name" value="Znf_CCHC"/>
</dbReference>
<dbReference type="PANTHER" id="PTHR34482:SF48">
    <property type="entry name" value="GAG PROTEASE POLYPROTEIN"/>
    <property type="match status" value="1"/>
</dbReference>
<gene>
    <name evidence="4" type="ORF">BUALT_Bualt15G0130500</name>
</gene>
<organism evidence="4 5">
    <name type="scientific">Buddleja alternifolia</name>
    <dbReference type="NCBI Taxonomy" id="168488"/>
    <lineage>
        <taxon>Eukaryota</taxon>
        <taxon>Viridiplantae</taxon>
        <taxon>Streptophyta</taxon>
        <taxon>Embryophyta</taxon>
        <taxon>Tracheophyta</taxon>
        <taxon>Spermatophyta</taxon>
        <taxon>Magnoliopsida</taxon>
        <taxon>eudicotyledons</taxon>
        <taxon>Gunneridae</taxon>
        <taxon>Pentapetalae</taxon>
        <taxon>asterids</taxon>
        <taxon>lamiids</taxon>
        <taxon>Lamiales</taxon>
        <taxon>Scrophulariaceae</taxon>
        <taxon>Buddlejeae</taxon>
        <taxon>Buddleja</taxon>
    </lineage>
</organism>
<evidence type="ECO:0000313" key="4">
    <source>
        <dbReference type="EMBL" id="KAG8369235.1"/>
    </source>
</evidence>
<dbReference type="Pfam" id="PF00098">
    <property type="entry name" value="zf-CCHC"/>
    <property type="match status" value="1"/>
</dbReference>
<dbReference type="Pfam" id="PF03732">
    <property type="entry name" value="Retrotrans_gag"/>
    <property type="match status" value="1"/>
</dbReference>
<keyword evidence="5" id="KW-1185">Reference proteome</keyword>
<evidence type="ECO:0000256" key="1">
    <source>
        <dbReference type="PROSITE-ProRule" id="PRU00047"/>
    </source>
</evidence>
<feature type="compositionally biased region" description="Low complexity" evidence="2">
    <location>
        <begin position="444"/>
        <end position="453"/>
    </location>
</feature>
<proteinExistence type="predicted"/>
<dbReference type="Pfam" id="PF08284">
    <property type="entry name" value="RVP_2"/>
    <property type="match status" value="1"/>
</dbReference>
<feature type="domain" description="CCHC-type" evidence="3">
    <location>
        <begin position="418"/>
        <end position="433"/>
    </location>
</feature>
<name>A0AAV6WQF3_9LAMI</name>
<feature type="region of interest" description="Disordered" evidence="2">
    <location>
        <begin position="441"/>
        <end position="479"/>
    </location>
</feature>
<dbReference type="InterPro" id="IPR005162">
    <property type="entry name" value="Retrotrans_gag_dom"/>
</dbReference>
<dbReference type="EMBL" id="WHWC01000015">
    <property type="protein sequence ID" value="KAG8369235.1"/>
    <property type="molecule type" value="Genomic_DNA"/>
</dbReference>
<feature type="region of interest" description="Disordered" evidence="2">
    <location>
        <begin position="352"/>
        <end position="383"/>
    </location>
</feature>
<dbReference type="Gene3D" id="4.10.60.10">
    <property type="entry name" value="Zinc finger, CCHC-type"/>
    <property type="match status" value="1"/>
</dbReference>
<accession>A0AAV6WQF3</accession>
<evidence type="ECO:0000259" key="3">
    <source>
        <dbReference type="PROSITE" id="PS50158"/>
    </source>
</evidence>
<dbReference type="PROSITE" id="PS50158">
    <property type="entry name" value="ZF_CCHC"/>
    <property type="match status" value="1"/>
</dbReference>
<dbReference type="CDD" id="cd00303">
    <property type="entry name" value="retropepsin_like"/>
    <property type="match status" value="1"/>
</dbReference>
<dbReference type="SMART" id="SM00343">
    <property type="entry name" value="ZnF_C2HC"/>
    <property type="match status" value="1"/>
</dbReference>
<comment type="caution">
    <text evidence="4">The sequence shown here is derived from an EMBL/GenBank/DDBJ whole genome shotgun (WGS) entry which is preliminary data.</text>
</comment>
<evidence type="ECO:0000313" key="5">
    <source>
        <dbReference type="Proteomes" id="UP000826271"/>
    </source>
</evidence>
<feature type="compositionally biased region" description="Polar residues" evidence="2">
    <location>
        <begin position="367"/>
        <end position="383"/>
    </location>
</feature>
<feature type="compositionally biased region" description="Basic and acidic residues" evidence="2">
    <location>
        <begin position="123"/>
        <end position="139"/>
    </location>
</feature>
<protein>
    <recommendedName>
        <fullName evidence="3">CCHC-type domain-containing protein</fullName>
    </recommendedName>
</protein>
<feature type="region of interest" description="Disordered" evidence="2">
    <location>
        <begin position="123"/>
        <end position="151"/>
    </location>
</feature>
<dbReference type="SUPFAM" id="SSF57756">
    <property type="entry name" value="Retrovirus zinc finger-like domains"/>
    <property type="match status" value="1"/>
</dbReference>
<sequence length="572" mass="63888">MKGIESVPPPKDGKDTKFAPSEVEVAAVGVEPLVQFGPSDGQHLHHPHHDALVVIAIIANYDVERIFIDSGISVDILFEDAYKQMDLGEVKMQPVDTALFGFAGESVRPQSIASQQARVVNDEHSVHRGEGSADLESHSSHPPPPLGPRAANFVYPQHLPVHGPESRERRYDKLRKMGAVDFLGTTDPTKAETWLKQTERVFHLMQCTPEEKFDYVVSLLQGDAYAWWETIPDSTAQPPIMTWNDFLREFHDAYVPEVYKDQKEKEFLELQQGNRSVAEYEVLFNQLSHYAPHMIATEKKKCTRFESGLRFTIRNRITQTDLESYSKLKAAAIRSEKLDSESKNFQLNKKRQNENTGGFRDKKAFTLPSQRGFPSSSKGNNFRSTTSNTMGVGSTSFVPECAHCGRNHRGECRLLTGKCFRCGELGHIARNCPMSHEETTIEQSRFSGFNPSRGRGRGRFGAGRRASTESSQASKEQPQARVFAMTREEAKATPTVITGNISIFGINAHVLFDPGATHSFISQSFATYLGKPESLGYDLFVRTPVGSVVIVNTMYRGCILLIEGTLIIPVFI</sequence>
<dbReference type="Proteomes" id="UP000826271">
    <property type="component" value="Unassembled WGS sequence"/>
</dbReference>
<dbReference type="GO" id="GO:0008270">
    <property type="term" value="F:zinc ion binding"/>
    <property type="evidence" value="ECO:0007669"/>
    <property type="project" value="UniProtKB-KW"/>
</dbReference>
<dbReference type="InterPro" id="IPR036875">
    <property type="entry name" value="Znf_CCHC_sf"/>
</dbReference>
<keyword evidence="1" id="KW-0863">Zinc-finger</keyword>
<keyword evidence="1" id="KW-0479">Metal-binding</keyword>
<keyword evidence="1" id="KW-0862">Zinc</keyword>
<dbReference type="GO" id="GO:0003676">
    <property type="term" value="F:nucleic acid binding"/>
    <property type="evidence" value="ECO:0007669"/>
    <property type="project" value="InterPro"/>
</dbReference>
<dbReference type="Gene3D" id="2.40.70.10">
    <property type="entry name" value="Acid Proteases"/>
    <property type="match status" value="1"/>
</dbReference>
<dbReference type="AlphaFoldDB" id="A0AAV6WQF3"/>
<evidence type="ECO:0000256" key="2">
    <source>
        <dbReference type="SAM" id="MobiDB-lite"/>
    </source>
</evidence>
<reference evidence="4" key="1">
    <citation type="submission" date="2019-10" db="EMBL/GenBank/DDBJ databases">
        <authorList>
            <person name="Zhang R."/>
            <person name="Pan Y."/>
            <person name="Wang J."/>
            <person name="Ma R."/>
            <person name="Yu S."/>
        </authorList>
    </citation>
    <scope>NUCLEOTIDE SEQUENCE</scope>
    <source>
        <strain evidence="4">LA-IB0</strain>
        <tissue evidence="4">Leaf</tissue>
    </source>
</reference>
<feature type="compositionally biased region" description="Polar residues" evidence="2">
    <location>
        <begin position="468"/>
        <end position="477"/>
    </location>
</feature>